<reference evidence="3" key="1">
    <citation type="submission" date="2016-11" db="UniProtKB">
        <authorList>
            <consortium name="WormBaseParasite"/>
        </authorList>
    </citation>
    <scope>IDENTIFICATION</scope>
</reference>
<feature type="compositionally biased region" description="Polar residues" evidence="1">
    <location>
        <begin position="147"/>
        <end position="160"/>
    </location>
</feature>
<dbReference type="Proteomes" id="UP000095287">
    <property type="component" value="Unplaced"/>
</dbReference>
<organism evidence="2 3">
    <name type="scientific">Steinernema glaseri</name>
    <dbReference type="NCBI Taxonomy" id="37863"/>
    <lineage>
        <taxon>Eukaryota</taxon>
        <taxon>Metazoa</taxon>
        <taxon>Ecdysozoa</taxon>
        <taxon>Nematoda</taxon>
        <taxon>Chromadorea</taxon>
        <taxon>Rhabditida</taxon>
        <taxon>Tylenchina</taxon>
        <taxon>Panagrolaimomorpha</taxon>
        <taxon>Strongyloidoidea</taxon>
        <taxon>Steinernematidae</taxon>
        <taxon>Steinernema</taxon>
    </lineage>
</organism>
<protein>
    <submittedName>
        <fullName evidence="3">Transposase</fullName>
    </submittedName>
</protein>
<name>A0A1I7YIB6_9BILA</name>
<dbReference type="WBParaSite" id="L893_g16594.t2">
    <property type="protein sequence ID" value="L893_g16594.t2"/>
    <property type="gene ID" value="L893_g16594"/>
</dbReference>
<dbReference type="AlphaFoldDB" id="A0A1I7YIB6"/>
<evidence type="ECO:0000256" key="1">
    <source>
        <dbReference type="SAM" id="MobiDB-lite"/>
    </source>
</evidence>
<proteinExistence type="predicted"/>
<sequence>MRSSERRSMLPVQQTVVADCHRSLALLYHPGEKGREGPPPNKCPKLFSVDRAAVQRRTLCLQEGAAMQNNQVQLIFAAAVDSPPDLEPEFRSVCEAKGRICGAIKTFPERAGRRLGSQAPDIEYSMEFTKTRTWVSDPTSLAPRPATNASSGVDCQNSER</sequence>
<keyword evidence="2" id="KW-1185">Reference proteome</keyword>
<feature type="region of interest" description="Disordered" evidence="1">
    <location>
        <begin position="134"/>
        <end position="160"/>
    </location>
</feature>
<accession>A0A1I7YIB6</accession>
<evidence type="ECO:0000313" key="2">
    <source>
        <dbReference type="Proteomes" id="UP000095287"/>
    </source>
</evidence>
<evidence type="ECO:0000313" key="3">
    <source>
        <dbReference type="WBParaSite" id="L893_g16594.t2"/>
    </source>
</evidence>